<sequence length="394" mass="45361">MNKYFAVLLSNRFISLISEYGYSILLNIILAQISVHLVMFFWLIKAIAALFSVKINSYINILNKKIFLIMLEILKAMLILLIIFFKRSYGILPIVFLIETINVIFNSTIYSITPKVVSKEKLIKFYSLYTSIGSISYFIAPLFVGIFLNVNENILFFIYAFLLCIGASLLFLLPKELTKFKTEENNKKKKRTSFSFFKDFKIVMKDRFIFNMFITSLITGTLGLIFDAYEVIFITKTLGISSQVYSYLLSFLAVIFLLTSFIISFKKEFKNIYFSYGMGLFLYILYLLFFGNSRNLIMIIISYICLAIGQTVMGISETNYRQNHLNSYELAQIYTVSSSIDKFIGGMFVVIVGVIPNFSAHITNFNALLSIAVAMFVSIIFCMLLYKKVCKRIN</sequence>
<comment type="subcellular location">
    <subcellularLocation>
        <location evidence="1">Cell membrane</location>
        <topology evidence="1">Multi-pass membrane protein</topology>
    </subcellularLocation>
</comment>
<feature type="transmembrane region" description="Helical" evidence="7">
    <location>
        <begin position="91"/>
        <end position="113"/>
    </location>
</feature>
<evidence type="ECO:0000313" key="9">
    <source>
        <dbReference type="Proteomes" id="UP000439550"/>
    </source>
</evidence>
<organism evidence="8 9">
    <name type="scientific">Lactococcus hircilactis</name>
    <dbReference type="NCBI Taxonomy" id="1494462"/>
    <lineage>
        <taxon>Bacteria</taxon>
        <taxon>Bacillati</taxon>
        <taxon>Bacillota</taxon>
        <taxon>Bacilli</taxon>
        <taxon>Lactobacillales</taxon>
        <taxon>Streptococcaceae</taxon>
        <taxon>Lactococcus</taxon>
    </lineage>
</organism>
<feature type="transmembrane region" description="Helical" evidence="7">
    <location>
        <begin position="208"/>
        <end position="232"/>
    </location>
</feature>
<evidence type="ECO:0000256" key="7">
    <source>
        <dbReference type="SAM" id="Phobius"/>
    </source>
</evidence>
<gene>
    <name evidence="8" type="ORF">GHI93_01930</name>
</gene>
<feature type="transmembrane region" description="Helical" evidence="7">
    <location>
        <begin position="296"/>
        <end position="315"/>
    </location>
</feature>
<dbReference type="AlphaFoldDB" id="A0A7X2D144"/>
<protein>
    <submittedName>
        <fullName evidence="8">MFS transporter</fullName>
    </submittedName>
</protein>
<evidence type="ECO:0000256" key="4">
    <source>
        <dbReference type="ARBA" id="ARBA00022692"/>
    </source>
</evidence>
<reference evidence="8 9" key="1">
    <citation type="submission" date="2019-10" db="EMBL/GenBank/DDBJ databases">
        <authorList>
            <person name="Dong K."/>
        </authorList>
    </citation>
    <scope>NUCLEOTIDE SEQUENCE [LARGE SCALE GENOMIC DNA]</scope>
    <source>
        <strain evidence="8 9">DSM 28960</strain>
    </source>
</reference>
<evidence type="ECO:0000256" key="2">
    <source>
        <dbReference type="ARBA" id="ARBA00022448"/>
    </source>
</evidence>
<dbReference type="Gene3D" id="1.20.1250.20">
    <property type="entry name" value="MFS general substrate transporter like domains"/>
    <property type="match status" value="1"/>
</dbReference>
<accession>A0A7X2D144</accession>
<dbReference type="EMBL" id="WITJ01000002">
    <property type="protein sequence ID" value="MQW38710.1"/>
    <property type="molecule type" value="Genomic_DNA"/>
</dbReference>
<feature type="transmembrane region" description="Helical" evidence="7">
    <location>
        <begin position="125"/>
        <end position="148"/>
    </location>
</feature>
<dbReference type="PANTHER" id="PTHR43266:SF2">
    <property type="entry name" value="MAJOR FACILITATOR SUPERFAMILY (MFS) PROFILE DOMAIN-CONTAINING PROTEIN"/>
    <property type="match status" value="1"/>
</dbReference>
<dbReference type="RefSeq" id="WP_153495098.1">
    <property type="nucleotide sequence ID" value="NZ_WITJ01000002.1"/>
</dbReference>
<evidence type="ECO:0000256" key="3">
    <source>
        <dbReference type="ARBA" id="ARBA00022475"/>
    </source>
</evidence>
<proteinExistence type="predicted"/>
<dbReference type="PANTHER" id="PTHR43266">
    <property type="entry name" value="MACROLIDE-EFFLUX PROTEIN"/>
    <property type="match status" value="1"/>
</dbReference>
<feature type="transmembrane region" description="Helical" evidence="7">
    <location>
        <begin position="244"/>
        <end position="265"/>
    </location>
</feature>
<keyword evidence="6 7" id="KW-0472">Membrane</keyword>
<keyword evidence="2" id="KW-0813">Transport</keyword>
<dbReference type="SUPFAM" id="SSF103473">
    <property type="entry name" value="MFS general substrate transporter"/>
    <property type="match status" value="1"/>
</dbReference>
<name>A0A7X2D144_9LACT</name>
<keyword evidence="9" id="KW-1185">Reference proteome</keyword>
<feature type="transmembrane region" description="Helical" evidence="7">
    <location>
        <begin position="368"/>
        <end position="386"/>
    </location>
</feature>
<keyword evidence="4 7" id="KW-0812">Transmembrane</keyword>
<keyword evidence="3" id="KW-1003">Cell membrane</keyword>
<evidence type="ECO:0000256" key="5">
    <source>
        <dbReference type="ARBA" id="ARBA00022989"/>
    </source>
</evidence>
<dbReference type="Proteomes" id="UP000439550">
    <property type="component" value="Unassembled WGS sequence"/>
</dbReference>
<feature type="transmembrane region" description="Helical" evidence="7">
    <location>
        <begin position="343"/>
        <end position="362"/>
    </location>
</feature>
<feature type="transmembrane region" description="Helical" evidence="7">
    <location>
        <begin position="20"/>
        <end position="44"/>
    </location>
</feature>
<feature type="transmembrane region" description="Helical" evidence="7">
    <location>
        <begin position="154"/>
        <end position="173"/>
    </location>
</feature>
<keyword evidence="5 7" id="KW-1133">Transmembrane helix</keyword>
<comment type="caution">
    <text evidence="8">The sequence shown here is derived from an EMBL/GenBank/DDBJ whole genome shotgun (WGS) entry which is preliminary data.</text>
</comment>
<dbReference type="Pfam" id="PF07690">
    <property type="entry name" value="MFS_1"/>
    <property type="match status" value="1"/>
</dbReference>
<evidence type="ECO:0000313" key="8">
    <source>
        <dbReference type="EMBL" id="MQW38710.1"/>
    </source>
</evidence>
<dbReference type="OrthoDB" id="2284004at2"/>
<feature type="transmembrane region" description="Helical" evidence="7">
    <location>
        <begin position="272"/>
        <end position="290"/>
    </location>
</feature>
<dbReference type="GO" id="GO:0005886">
    <property type="term" value="C:plasma membrane"/>
    <property type="evidence" value="ECO:0007669"/>
    <property type="project" value="UniProtKB-SubCell"/>
</dbReference>
<evidence type="ECO:0000256" key="6">
    <source>
        <dbReference type="ARBA" id="ARBA00023136"/>
    </source>
</evidence>
<dbReference type="InterPro" id="IPR011701">
    <property type="entry name" value="MFS"/>
</dbReference>
<evidence type="ECO:0000256" key="1">
    <source>
        <dbReference type="ARBA" id="ARBA00004651"/>
    </source>
</evidence>
<dbReference type="InterPro" id="IPR036259">
    <property type="entry name" value="MFS_trans_sf"/>
</dbReference>
<dbReference type="GO" id="GO:0022857">
    <property type="term" value="F:transmembrane transporter activity"/>
    <property type="evidence" value="ECO:0007669"/>
    <property type="project" value="InterPro"/>
</dbReference>
<feature type="transmembrane region" description="Helical" evidence="7">
    <location>
        <begin position="65"/>
        <end position="85"/>
    </location>
</feature>